<reference evidence="10 11" key="1">
    <citation type="journal article" date="2023" name="Nat. Commun.">
        <title>Origin of minicircular mitochondrial genomes in red algae.</title>
        <authorList>
            <person name="Lee Y."/>
            <person name="Cho C.H."/>
            <person name="Lee Y.M."/>
            <person name="Park S.I."/>
            <person name="Yang J.H."/>
            <person name="West J.A."/>
            <person name="Bhattacharya D."/>
            <person name="Yoon H.S."/>
        </authorList>
    </citation>
    <scope>NUCLEOTIDE SEQUENCE [LARGE SCALE GENOMIC DNA]</scope>
    <source>
        <strain evidence="10 11">CCMP1338</strain>
        <tissue evidence="10">Whole cell</tissue>
    </source>
</reference>
<evidence type="ECO:0000313" key="10">
    <source>
        <dbReference type="EMBL" id="KAJ8905686.1"/>
    </source>
</evidence>
<keyword evidence="5" id="KW-0677">Repeat</keyword>
<dbReference type="PROSITE" id="PS50166">
    <property type="entry name" value="IMPORTIN_B_NT"/>
    <property type="match status" value="1"/>
</dbReference>
<evidence type="ECO:0000256" key="5">
    <source>
        <dbReference type="ARBA" id="ARBA00022737"/>
    </source>
</evidence>
<protein>
    <recommendedName>
        <fullName evidence="9">Importin N-terminal domain-containing protein</fullName>
    </recommendedName>
</protein>
<evidence type="ECO:0000256" key="1">
    <source>
        <dbReference type="ARBA" id="ARBA00004123"/>
    </source>
</evidence>
<evidence type="ECO:0000256" key="7">
    <source>
        <dbReference type="ARBA" id="ARBA00022990"/>
    </source>
</evidence>
<dbReference type="Pfam" id="PF18808">
    <property type="entry name" value="Importin_rep_4"/>
    <property type="match status" value="1"/>
</dbReference>
<dbReference type="InterPro" id="IPR058584">
    <property type="entry name" value="IMB1_TNPO1-like_TPR"/>
</dbReference>
<comment type="subcellular location">
    <subcellularLocation>
        <location evidence="2">Cytoplasm</location>
    </subcellularLocation>
    <subcellularLocation>
        <location evidence="1">Nucleus</location>
    </subcellularLocation>
</comment>
<dbReference type="PANTHER" id="PTHR10527">
    <property type="entry name" value="IMPORTIN BETA"/>
    <property type="match status" value="1"/>
</dbReference>
<dbReference type="GO" id="GO:0031267">
    <property type="term" value="F:small GTPase binding"/>
    <property type="evidence" value="ECO:0007669"/>
    <property type="project" value="InterPro"/>
</dbReference>
<dbReference type="Pfam" id="PF18829">
    <property type="entry name" value="Importin_rep_6"/>
    <property type="match status" value="1"/>
</dbReference>
<dbReference type="GO" id="GO:0006606">
    <property type="term" value="P:protein import into nucleus"/>
    <property type="evidence" value="ECO:0007669"/>
    <property type="project" value="InterPro"/>
</dbReference>
<organism evidence="10 11">
    <name type="scientific">Rhodosorus marinus</name>
    <dbReference type="NCBI Taxonomy" id="101924"/>
    <lineage>
        <taxon>Eukaryota</taxon>
        <taxon>Rhodophyta</taxon>
        <taxon>Stylonematophyceae</taxon>
        <taxon>Stylonematales</taxon>
        <taxon>Stylonemataceae</taxon>
        <taxon>Rhodosorus</taxon>
    </lineage>
</organism>
<dbReference type="InterPro" id="IPR057672">
    <property type="entry name" value="TPR_IPO4/5"/>
</dbReference>
<name>A0AAV8UVX5_9RHOD</name>
<dbReference type="AlphaFoldDB" id="A0AAV8UVX5"/>
<evidence type="ECO:0000256" key="8">
    <source>
        <dbReference type="ARBA" id="ARBA00023242"/>
    </source>
</evidence>
<keyword evidence="7" id="KW-0007">Acetylation</keyword>
<dbReference type="InterPro" id="IPR040122">
    <property type="entry name" value="Importin_beta"/>
</dbReference>
<dbReference type="EMBL" id="JAMWBK010000004">
    <property type="protein sequence ID" value="KAJ8905686.1"/>
    <property type="molecule type" value="Genomic_DNA"/>
</dbReference>
<dbReference type="SUPFAM" id="SSF48371">
    <property type="entry name" value="ARM repeat"/>
    <property type="match status" value="2"/>
</dbReference>
<evidence type="ECO:0000256" key="4">
    <source>
        <dbReference type="ARBA" id="ARBA00022490"/>
    </source>
</evidence>
<keyword evidence="3" id="KW-0813">Transport</keyword>
<keyword evidence="6" id="KW-0653">Protein transport</keyword>
<sequence length="1094" mass="120282">MAAGSSEALAAMEMILRQLQSPDNAVRNAAESAFNNAKNQPGPCILALSTLATKSEDRGVKDMGAVLLRRTAPELWGSTDATSKAIVKDQLFQGIRAEPSQDPRRKLCDTLSAIACTGSDSSSNSDVNDLLPLLFELSKSPNAHDRESALYIFAQLTDLLSEKLQPHLAAFYEIFKRGLVDPDINVQVEALRATCAVFNTFESQACQQLAELIPLFMGPVSATLNAQDEAAARLCLDSLIESLENEAKCWRKYLAKVSELMLSIAASAELEEGTRQLGMEFLVAAAENLPTTCRKMGNYVERVLPIALQMMLEIDDDQDWYTRDDDDDDDEYSNYALGQEALDRLAIKLGGNAILPVAFTIITQYLANHESWQHRHAALLAISQIGEGCEQQISEQLDKVTMMALSHFEDSHPRVRWAAVHCIGQMCTDFAPAMQKIFHAQIVPSLIKIMDDVNQPRVQSHGAAALINFCEEASPEVIQLYMEGLLSRLMNLLPSPRKLIQEQAVTAVASVADSAGVNFRPFYQSFMPDLKKVLLLSTDDKKLSKLRGKVMECVSIIGLVVGNEMFSPDSAEIMDLLVKTQMTQLDPDDPQSYYLMQAYARICRCMKKDFIPYLRVVMPPLLEAASIKPEIEVMSALADEEQDDGVDTYIVGDKRIGIRTSALEDKATACNLLACFVNELKGGFIEYVQPVIQLFVPLLNFYYHDDCRNSAAQSLPDLLLCVAEQGDAFAQQYQELFQYIVSELIKCIPKEADVEVMVTKVESLGEIMGAQRIQDRALLKQCADCLLEALKDRAGRIDQRRQIVQEEGYDAEELEEILGEEGPDNELLDRVADTIDSLCKSGGETFLSVFEEADGQNASLADVFGSFLHPNGSAVEKRVALCVFDDIIEFGGVAGLNYVEKLLPFMLVYAVDANAEIKQAATYGIGVTAEKGGELLERYGGSGVSSALEKVLSPPDARSEANEVATDNAISAVAKIVEFRPTALGNLPSFVQALLTYVPLKADLVEAKNVHERLVRLVEGGNMTILGEGFSNLGLVMRFFAEVMNTKLLSQDYSVRIVAVLRSMQQQLPAGALESAFQGLTKEQQAKIQSAFSS</sequence>
<keyword evidence="8" id="KW-0539">Nucleus</keyword>
<evidence type="ECO:0000256" key="3">
    <source>
        <dbReference type="ARBA" id="ARBA00022448"/>
    </source>
</evidence>
<dbReference type="Pfam" id="PF25780">
    <property type="entry name" value="TPR_IPO5"/>
    <property type="match status" value="1"/>
</dbReference>
<comment type="caution">
    <text evidence="10">The sequence shown here is derived from an EMBL/GenBank/DDBJ whole genome shotgun (WGS) entry which is preliminary data.</text>
</comment>
<dbReference type="InterPro" id="IPR011989">
    <property type="entry name" value="ARM-like"/>
</dbReference>
<dbReference type="InterPro" id="IPR001494">
    <property type="entry name" value="Importin-beta_N"/>
</dbReference>
<dbReference type="InterPro" id="IPR016024">
    <property type="entry name" value="ARM-type_fold"/>
</dbReference>
<feature type="domain" description="Importin N-terminal" evidence="9">
    <location>
        <begin position="30"/>
        <end position="97"/>
    </location>
</feature>
<dbReference type="Gene3D" id="1.25.10.10">
    <property type="entry name" value="Leucine-rich Repeat Variant"/>
    <property type="match status" value="1"/>
</dbReference>
<dbReference type="InterPro" id="IPR041389">
    <property type="entry name" value="Importin_rep_6"/>
</dbReference>
<evidence type="ECO:0000256" key="2">
    <source>
        <dbReference type="ARBA" id="ARBA00004496"/>
    </source>
</evidence>
<gene>
    <name evidence="10" type="ORF">NDN08_002191</name>
</gene>
<dbReference type="Pfam" id="PF02985">
    <property type="entry name" value="HEAT"/>
    <property type="match status" value="1"/>
</dbReference>
<accession>A0AAV8UVX5</accession>
<dbReference type="Proteomes" id="UP001157974">
    <property type="component" value="Unassembled WGS sequence"/>
</dbReference>
<evidence type="ECO:0000256" key="6">
    <source>
        <dbReference type="ARBA" id="ARBA00022927"/>
    </source>
</evidence>
<dbReference type="GO" id="GO:0005737">
    <property type="term" value="C:cytoplasm"/>
    <property type="evidence" value="ECO:0007669"/>
    <property type="project" value="UniProtKB-SubCell"/>
</dbReference>
<evidence type="ECO:0000313" key="11">
    <source>
        <dbReference type="Proteomes" id="UP001157974"/>
    </source>
</evidence>
<proteinExistence type="predicted"/>
<dbReference type="InterPro" id="IPR041653">
    <property type="entry name" value="Importin_rep_4"/>
</dbReference>
<evidence type="ECO:0000259" key="9">
    <source>
        <dbReference type="PROSITE" id="PS50166"/>
    </source>
</evidence>
<keyword evidence="4" id="KW-0963">Cytoplasm</keyword>
<dbReference type="Pfam" id="PF25574">
    <property type="entry name" value="TPR_IMB1"/>
    <property type="match status" value="1"/>
</dbReference>
<keyword evidence="11" id="KW-1185">Reference proteome</keyword>
<dbReference type="InterPro" id="IPR000357">
    <property type="entry name" value="HEAT"/>
</dbReference>
<dbReference type="GO" id="GO:0005634">
    <property type="term" value="C:nucleus"/>
    <property type="evidence" value="ECO:0007669"/>
    <property type="project" value="UniProtKB-SubCell"/>
</dbReference>